<gene>
    <name evidence="2" type="ORF">ABT276_01790</name>
</gene>
<protein>
    <submittedName>
        <fullName evidence="2">Uncharacterized protein</fullName>
    </submittedName>
</protein>
<evidence type="ECO:0000313" key="3">
    <source>
        <dbReference type="Proteomes" id="UP001445472"/>
    </source>
</evidence>
<reference evidence="2 3" key="1">
    <citation type="submission" date="2024-06" db="EMBL/GenBank/DDBJ databases">
        <title>The Natural Products Discovery Center: Release of the First 8490 Sequenced Strains for Exploring Actinobacteria Biosynthetic Diversity.</title>
        <authorList>
            <person name="Kalkreuter E."/>
            <person name="Kautsar S.A."/>
            <person name="Yang D."/>
            <person name="Bader C.D."/>
            <person name="Teijaro C.N."/>
            <person name="Fluegel L."/>
            <person name="Davis C.M."/>
            <person name="Simpson J.R."/>
            <person name="Lauterbach L."/>
            <person name="Steele A.D."/>
            <person name="Gui C."/>
            <person name="Meng S."/>
            <person name="Li G."/>
            <person name="Viehrig K."/>
            <person name="Ye F."/>
            <person name="Su P."/>
            <person name="Kiefer A.F."/>
            <person name="Nichols A."/>
            <person name="Cepeda A.J."/>
            <person name="Yan W."/>
            <person name="Fan B."/>
            <person name="Jiang Y."/>
            <person name="Adhikari A."/>
            <person name="Zheng C.-J."/>
            <person name="Schuster L."/>
            <person name="Cowan T.M."/>
            <person name="Smanski M.J."/>
            <person name="Chevrette M.G."/>
            <person name="De Carvalho L.P.S."/>
            <person name="Shen B."/>
        </authorList>
    </citation>
    <scope>NUCLEOTIDE SEQUENCE [LARGE SCALE GENOMIC DNA]</scope>
    <source>
        <strain evidence="2 3">NPDC000837</strain>
    </source>
</reference>
<sequence length="313" mass="34976">MLRRRPPLLAPPELNDRPLRRTLDELRSPHQLHGLGADRTRASWKAVAELLHATGQDWDRRVHRISVLAHALPANVSVRWIADRPEDRDALTVRAYVQAARAVTEGRAVAERAGDACLRAAAAYPEDPTPWLALLLLMHSFAAPTSDTVPVWTEAVTRDPWNRTAYHQMLRYLSPRGHGTVPDLIDFSRQGAIQAPHGSPLALLPLAARTELVAHRRRGGSTDALLADRQWNGPEATREIDTALAKWFHASGPPHAEALADLNLLAFALTRTRRGADAAPVFRRIGRQMTPHPWELLPNPAETFVYWRDQNRA</sequence>
<dbReference type="EMBL" id="JBEPBX010000001">
    <property type="protein sequence ID" value="MER6612152.1"/>
    <property type="molecule type" value="Genomic_DNA"/>
</dbReference>
<comment type="caution">
    <text evidence="2">The sequence shown here is derived from an EMBL/GenBank/DDBJ whole genome shotgun (WGS) entry which is preliminary data.</text>
</comment>
<dbReference type="Proteomes" id="UP001445472">
    <property type="component" value="Unassembled WGS sequence"/>
</dbReference>
<feature type="region of interest" description="Disordered" evidence="1">
    <location>
        <begin position="1"/>
        <end position="20"/>
    </location>
</feature>
<name>A0ABV1UMX6_9ACTN</name>
<accession>A0ABV1UMX6</accession>
<keyword evidence="3" id="KW-1185">Reference proteome</keyword>
<dbReference type="RefSeq" id="WP_351974617.1">
    <property type="nucleotide sequence ID" value="NZ_JBEPBX010000001.1"/>
</dbReference>
<proteinExistence type="predicted"/>
<organism evidence="2 3">
    <name type="scientific">Streptomyces xantholiticus</name>
    <dbReference type="NCBI Taxonomy" id="68285"/>
    <lineage>
        <taxon>Bacteria</taxon>
        <taxon>Bacillati</taxon>
        <taxon>Actinomycetota</taxon>
        <taxon>Actinomycetes</taxon>
        <taxon>Kitasatosporales</taxon>
        <taxon>Streptomycetaceae</taxon>
        <taxon>Streptomyces</taxon>
    </lineage>
</organism>
<evidence type="ECO:0000256" key="1">
    <source>
        <dbReference type="SAM" id="MobiDB-lite"/>
    </source>
</evidence>
<evidence type="ECO:0000313" key="2">
    <source>
        <dbReference type="EMBL" id="MER6612152.1"/>
    </source>
</evidence>